<evidence type="ECO:0000313" key="2">
    <source>
        <dbReference type="Proteomes" id="UP000315647"/>
    </source>
</evidence>
<dbReference type="AlphaFoldDB" id="A0A517QAK0"/>
<dbReference type="Proteomes" id="UP000315647">
    <property type="component" value="Chromosome"/>
</dbReference>
<keyword evidence="2" id="KW-1185">Reference proteome</keyword>
<sequence>MGLFDFLKRKPEKAPEDEGPSPHYVFAHYALRQIALAEPLQILAIVASPDVGNFIDAVLQDVVEQCGREAGFEAADIKVHPKRVNDFPCVVVEMPEPQEAAEAHMVAILVPVDLSKDPPSEEEQEQIKAHYYTLEKSFSLTGEPRTVLAEWGESRHSNYGEGPEPTVEAFVAALNSRSSGG</sequence>
<dbReference type="EMBL" id="CP037421">
    <property type="protein sequence ID" value="QDT28656.1"/>
    <property type="molecule type" value="Genomic_DNA"/>
</dbReference>
<evidence type="ECO:0000313" key="1">
    <source>
        <dbReference type="EMBL" id="QDT28656.1"/>
    </source>
</evidence>
<protein>
    <submittedName>
        <fullName evidence="1">Uncharacterized protein</fullName>
    </submittedName>
</protein>
<accession>A0A517QAK0</accession>
<dbReference type="RefSeq" id="WP_145451049.1">
    <property type="nucleotide sequence ID" value="NZ_CP037421.1"/>
</dbReference>
<organism evidence="1 2">
    <name type="scientific">Gimesia panareensis</name>
    <dbReference type="NCBI Taxonomy" id="2527978"/>
    <lineage>
        <taxon>Bacteria</taxon>
        <taxon>Pseudomonadati</taxon>
        <taxon>Planctomycetota</taxon>
        <taxon>Planctomycetia</taxon>
        <taxon>Planctomycetales</taxon>
        <taxon>Planctomycetaceae</taxon>
        <taxon>Gimesia</taxon>
    </lineage>
</organism>
<gene>
    <name evidence="1" type="ORF">Enr10x_40000</name>
</gene>
<reference evidence="1 2" key="1">
    <citation type="submission" date="2019-03" db="EMBL/GenBank/DDBJ databases">
        <title>Deep-cultivation of Planctomycetes and their phenomic and genomic characterization uncovers novel biology.</title>
        <authorList>
            <person name="Wiegand S."/>
            <person name="Jogler M."/>
            <person name="Boedeker C."/>
            <person name="Pinto D."/>
            <person name="Vollmers J."/>
            <person name="Rivas-Marin E."/>
            <person name="Kohn T."/>
            <person name="Peeters S.H."/>
            <person name="Heuer A."/>
            <person name="Rast P."/>
            <person name="Oberbeckmann S."/>
            <person name="Bunk B."/>
            <person name="Jeske O."/>
            <person name="Meyerdierks A."/>
            <person name="Storesund J.E."/>
            <person name="Kallscheuer N."/>
            <person name="Luecker S."/>
            <person name="Lage O.M."/>
            <person name="Pohl T."/>
            <person name="Merkel B.J."/>
            <person name="Hornburger P."/>
            <person name="Mueller R.-W."/>
            <person name="Bruemmer F."/>
            <person name="Labrenz M."/>
            <person name="Spormann A.M."/>
            <person name="Op den Camp H."/>
            <person name="Overmann J."/>
            <person name="Amann R."/>
            <person name="Jetten M.S.M."/>
            <person name="Mascher T."/>
            <person name="Medema M.H."/>
            <person name="Devos D.P."/>
            <person name="Kaster A.-K."/>
            <person name="Ovreas L."/>
            <person name="Rohde M."/>
            <person name="Galperin M.Y."/>
            <person name="Jogler C."/>
        </authorList>
    </citation>
    <scope>NUCLEOTIDE SEQUENCE [LARGE SCALE GENOMIC DNA]</scope>
    <source>
        <strain evidence="1 2">Enr10</strain>
    </source>
</reference>
<proteinExistence type="predicted"/>
<name>A0A517QAK0_9PLAN</name>